<accession>A0ABP9QSL0</accession>
<organism evidence="1 2">
    <name type="scientific">Amycolatopsis dongchuanensis</name>
    <dbReference type="NCBI Taxonomy" id="1070866"/>
    <lineage>
        <taxon>Bacteria</taxon>
        <taxon>Bacillati</taxon>
        <taxon>Actinomycetota</taxon>
        <taxon>Actinomycetes</taxon>
        <taxon>Pseudonocardiales</taxon>
        <taxon>Pseudonocardiaceae</taxon>
        <taxon>Amycolatopsis</taxon>
    </lineage>
</organism>
<gene>
    <name evidence="1" type="ORF">GCM10023214_39580</name>
</gene>
<evidence type="ECO:0000313" key="2">
    <source>
        <dbReference type="Proteomes" id="UP001500192"/>
    </source>
</evidence>
<comment type="caution">
    <text evidence="1">The sequence shown here is derived from an EMBL/GenBank/DDBJ whole genome shotgun (WGS) entry which is preliminary data.</text>
</comment>
<name>A0ABP9QSL0_9PSEU</name>
<evidence type="ECO:0000313" key="1">
    <source>
        <dbReference type="EMBL" id="GAA5166609.1"/>
    </source>
</evidence>
<proteinExistence type="predicted"/>
<sequence length="69" mass="7944">MRAWPDLRPTWLSSNTGALRNVLPALPPVVRNSQVLKRVIWRWSFQYGDVGAGAFGIPRFWHRLTTVIN</sequence>
<dbReference type="EMBL" id="BAABIB010000075">
    <property type="protein sequence ID" value="GAA5166609.1"/>
    <property type="molecule type" value="Genomic_DNA"/>
</dbReference>
<reference evidence="2" key="1">
    <citation type="journal article" date="2019" name="Int. J. Syst. Evol. Microbiol.">
        <title>The Global Catalogue of Microorganisms (GCM) 10K type strain sequencing project: providing services to taxonomists for standard genome sequencing and annotation.</title>
        <authorList>
            <consortium name="The Broad Institute Genomics Platform"/>
            <consortium name="The Broad Institute Genome Sequencing Center for Infectious Disease"/>
            <person name="Wu L."/>
            <person name="Ma J."/>
        </authorList>
    </citation>
    <scope>NUCLEOTIDE SEQUENCE [LARGE SCALE GENOMIC DNA]</scope>
    <source>
        <strain evidence="2">JCM 18054</strain>
    </source>
</reference>
<keyword evidence="2" id="KW-1185">Reference proteome</keyword>
<dbReference type="Proteomes" id="UP001500192">
    <property type="component" value="Unassembled WGS sequence"/>
</dbReference>
<protein>
    <submittedName>
        <fullName evidence="1">Uncharacterized protein</fullName>
    </submittedName>
</protein>